<dbReference type="InterPro" id="IPR001789">
    <property type="entry name" value="Sig_transdc_resp-reg_receiver"/>
</dbReference>
<dbReference type="OrthoDB" id="9790669at2"/>
<evidence type="ECO:0000256" key="5">
    <source>
        <dbReference type="ARBA" id="ARBA00022553"/>
    </source>
</evidence>
<dbReference type="Pfam" id="PF00512">
    <property type="entry name" value="HisKA"/>
    <property type="match status" value="1"/>
</dbReference>
<evidence type="ECO:0000313" key="17">
    <source>
        <dbReference type="Proteomes" id="UP000054010"/>
    </source>
</evidence>
<keyword evidence="13" id="KW-0175">Coiled coil</keyword>
<dbReference type="SMART" id="SM00387">
    <property type="entry name" value="HATPase_c"/>
    <property type="match status" value="1"/>
</dbReference>
<comment type="catalytic activity">
    <reaction evidence="1">
        <text>ATP + protein L-histidine = ADP + protein N-phospho-L-histidine.</text>
        <dbReference type="EC" id="2.7.13.3"/>
    </reaction>
</comment>
<organism evidence="16 17">
    <name type="scientific">Oscillochloris trichoides DG-6</name>
    <dbReference type="NCBI Taxonomy" id="765420"/>
    <lineage>
        <taxon>Bacteria</taxon>
        <taxon>Bacillati</taxon>
        <taxon>Chloroflexota</taxon>
        <taxon>Chloroflexia</taxon>
        <taxon>Chloroflexales</taxon>
        <taxon>Chloroflexineae</taxon>
        <taxon>Oscillochloridaceae</taxon>
        <taxon>Oscillochloris</taxon>
    </lineage>
</organism>
<feature type="domain" description="Response regulatory" evidence="15">
    <location>
        <begin position="5"/>
        <end position="121"/>
    </location>
</feature>
<dbReference type="InterPro" id="IPR004358">
    <property type="entry name" value="Sig_transdc_His_kin-like_C"/>
</dbReference>
<name>E1IFW8_9CHLR</name>
<evidence type="ECO:0000256" key="2">
    <source>
        <dbReference type="ARBA" id="ARBA00004236"/>
    </source>
</evidence>
<dbReference type="Pfam" id="PF00072">
    <property type="entry name" value="Response_reg"/>
    <property type="match status" value="1"/>
</dbReference>
<proteinExistence type="predicted"/>
<keyword evidence="8 16" id="KW-0418">Kinase</keyword>
<dbReference type="InterPro" id="IPR011006">
    <property type="entry name" value="CheY-like_superfamily"/>
</dbReference>
<evidence type="ECO:0000256" key="1">
    <source>
        <dbReference type="ARBA" id="ARBA00000085"/>
    </source>
</evidence>
<dbReference type="PROSITE" id="PS50109">
    <property type="entry name" value="HIS_KIN"/>
    <property type="match status" value="1"/>
</dbReference>
<dbReference type="Proteomes" id="UP000054010">
    <property type="component" value="Unassembled WGS sequence"/>
</dbReference>
<dbReference type="SMART" id="SM00448">
    <property type="entry name" value="REC"/>
    <property type="match status" value="1"/>
</dbReference>
<dbReference type="FunFam" id="3.30.565.10:FF:000023">
    <property type="entry name" value="PAS domain-containing sensor histidine kinase"/>
    <property type="match status" value="1"/>
</dbReference>
<dbReference type="STRING" id="765420.OSCT_2219"/>
<keyword evidence="5 12" id="KW-0597">Phosphoprotein</keyword>
<gene>
    <name evidence="16" type="ORF">OSCT_2219</name>
</gene>
<reference evidence="16 17" key="1">
    <citation type="journal article" date="2011" name="J. Bacteriol.">
        <title>Draft genome sequence of the anoxygenic filamentous phototrophic bacterium Oscillochloris trichoides subsp. DG-6.</title>
        <authorList>
            <person name="Kuznetsov B.B."/>
            <person name="Ivanovsky R.N."/>
            <person name="Keppen O.I."/>
            <person name="Sukhacheva M.V."/>
            <person name="Bumazhkin B.K."/>
            <person name="Patutina E.O."/>
            <person name="Beletsky A.V."/>
            <person name="Mardanov A.V."/>
            <person name="Baslerov R.V."/>
            <person name="Panteleeva A.N."/>
            <person name="Kolganova T.V."/>
            <person name="Ravin N.V."/>
            <person name="Skryabin K.G."/>
        </authorList>
    </citation>
    <scope>NUCLEOTIDE SEQUENCE [LARGE SCALE GENOMIC DNA]</scope>
    <source>
        <strain evidence="16 17">DG-6</strain>
    </source>
</reference>
<dbReference type="PANTHER" id="PTHR43047">
    <property type="entry name" value="TWO-COMPONENT HISTIDINE PROTEIN KINASE"/>
    <property type="match status" value="1"/>
</dbReference>
<keyword evidence="17" id="KW-1185">Reference proteome</keyword>
<accession>E1IFW8</accession>
<evidence type="ECO:0000256" key="6">
    <source>
        <dbReference type="ARBA" id="ARBA00022679"/>
    </source>
</evidence>
<evidence type="ECO:0000256" key="7">
    <source>
        <dbReference type="ARBA" id="ARBA00022741"/>
    </source>
</evidence>
<evidence type="ECO:0000256" key="8">
    <source>
        <dbReference type="ARBA" id="ARBA00022777"/>
    </source>
</evidence>
<evidence type="ECO:0000256" key="4">
    <source>
        <dbReference type="ARBA" id="ARBA00022475"/>
    </source>
</evidence>
<dbReference type="SMART" id="SM00388">
    <property type="entry name" value="HisKA"/>
    <property type="match status" value="1"/>
</dbReference>
<evidence type="ECO:0000259" key="15">
    <source>
        <dbReference type="PROSITE" id="PS50110"/>
    </source>
</evidence>
<dbReference type="HOGENOM" id="CLU_000445_114_72_0"/>
<feature type="domain" description="Histidine kinase" evidence="14">
    <location>
        <begin position="176"/>
        <end position="392"/>
    </location>
</feature>
<dbReference type="EC" id="2.7.13.3" evidence="3"/>
<keyword evidence="10" id="KW-0902">Two-component regulatory system</keyword>
<comment type="subcellular location">
    <subcellularLocation>
        <location evidence="2">Cell membrane</location>
    </subcellularLocation>
</comment>
<dbReference type="InterPro" id="IPR036890">
    <property type="entry name" value="HATPase_C_sf"/>
</dbReference>
<dbReference type="InterPro" id="IPR003661">
    <property type="entry name" value="HisK_dim/P_dom"/>
</dbReference>
<dbReference type="eggNOG" id="COG2205">
    <property type="taxonomic scope" value="Bacteria"/>
</dbReference>
<keyword evidence="11" id="KW-0472">Membrane</keyword>
<evidence type="ECO:0000256" key="10">
    <source>
        <dbReference type="ARBA" id="ARBA00023012"/>
    </source>
</evidence>
<dbReference type="GO" id="GO:0005524">
    <property type="term" value="F:ATP binding"/>
    <property type="evidence" value="ECO:0007669"/>
    <property type="project" value="UniProtKB-KW"/>
</dbReference>
<feature type="modified residue" description="4-aspartylphosphate" evidence="12">
    <location>
        <position position="54"/>
    </location>
</feature>
<evidence type="ECO:0000259" key="14">
    <source>
        <dbReference type="PROSITE" id="PS50109"/>
    </source>
</evidence>
<dbReference type="AlphaFoldDB" id="E1IFW8"/>
<dbReference type="PROSITE" id="PS50110">
    <property type="entry name" value="RESPONSE_REGULATORY"/>
    <property type="match status" value="1"/>
</dbReference>
<evidence type="ECO:0000256" key="12">
    <source>
        <dbReference type="PROSITE-ProRule" id="PRU00169"/>
    </source>
</evidence>
<evidence type="ECO:0000256" key="3">
    <source>
        <dbReference type="ARBA" id="ARBA00012438"/>
    </source>
</evidence>
<dbReference type="GO" id="GO:0005886">
    <property type="term" value="C:plasma membrane"/>
    <property type="evidence" value="ECO:0007669"/>
    <property type="project" value="UniProtKB-SubCell"/>
</dbReference>
<evidence type="ECO:0000256" key="11">
    <source>
        <dbReference type="ARBA" id="ARBA00023136"/>
    </source>
</evidence>
<evidence type="ECO:0000256" key="13">
    <source>
        <dbReference type="SAM" id="Coils"/>
    </source>
</evidence>
<feature type="coiled-coil region" evidence="13">
    <location>
        <begin position="142"/>
        <end position="169"/>
    </location>
</feature>
<dbReference type="CDD" id="cd00075">
    <property type="entry name" value="HATPase"/>
    <property type="match status" value="1"/>
</dbReference>
<keyword evidence="6" id="KW-0808">Transferase</keyword>
<dbReference type="PANTHER" id="PTHR43047:SF72">
    <property type="entry name" value="OSMOSENSING HISTIDINE PROTEIN KINASE SLN1"/>
    <property type="match status" value="1"/>
</dbReference>
<keyword evidence="4" id="KW-1003">Cell membrane</keyword>
<dbReference type="CDD" id="cd00082">
    <property type="entry name" value="HisKA"/>
    <property type="match status" value="1"/>
</dbReference>
<dbReference type="eggNOG" id="COG0784">
    <property type="taxonomic scope" value="Bacteria"/>
</dbReference>
<dbReference type="PRINTS" id="PR00344">
    <property type="entry name" value="BCTRLSENSOR"/>
</dbReference>
<comment type="caution">
    <text evidence="16">The sequence shown here is derived from an EMBL/GenBank/DDBJ whole genome shotgun (WGS) entry which is preliminary data.</text>
</comment>
<dbReference type="SUPFAM" id="SSF55874">
    <property type="entry name" value="ATPase domain of HSP90 chaperone/DNA topoisomerase II/histidine kinase"/>
    <property type="match status" value="1"/>
</dbReference>
<keyword evidence="9" id="KW-0067">ATP-binding</keyword>
<dbReference type="Gene3D" id="3.40.50.2300">
    <property type="match status" value="1"/>
</dbReference>
<dbReference type="InterPro" id="IPR036097">
    <property type="entry name" value="HisK_dim/P_sf"/>
</dbReference>
<dbReference type="InterPro" id="IPR005467">
    <property type="entry name" value="His_kinase_dom"/>
</dbReference>
<dbReference type="InterPro" id="IPR003594">
    <property type="entry name" value="HATPase_dom"/>
</dbReference>
<dbReference type="SUPFAM" id="SSF47384">
    <property type="entry name" value="Homodimeric domain of signal transducing histidine kinase"/>
    <property type="match status" value="1"/>
</dbReference>
<keyword evidence="7" id="KW-0547">Nucleotide-binding</keyword>
<sequence>MNTTKILYIEDNRDNQRLVERVLGARGYHVLIAEDGPSGISLARESHPALILVDLGLPGLDGYETTTRLRSLPHLTGIPIIALTADASNEAREQALVAGCDGYLTKPIDTRQLPNQIAEFLGGRREQISAESDERSLLRSYNQKLVERLEQQVRELSAANAALQELDTLKSQFLATLSHELRTPLTSLIGYIELFDRGMLGTLSTPQKEAMGVMRRSCTILSQQLNNLLYFQELRSRSFHLRPINMRDLLRQSLILFKERADQAGIRFEVVGSEIAPILADTSGIEQLVRNLIDNAIKFTQAGGWVRVVFQDEPSRLIMRVEDNGIGIPSEYHERIFLPFYRVDSSLASGQTGSGLGLAIVQHVINAHGGQITVRSIPGKGSVFTVVLPRAAAVRG</sequence>
<dbReference type="Pfam" id="PF02518">
    <property type="entry name" value="HATPase_c"/>
    <property type="match status" value="1"/>
</dbReference>
<dbReference type="GO" id="GO:0009927">
    <property type="term" value="F:histidine phosphotransfer kinase activity"/>
    <property type="evidence" value="ECO:0007669"/>
    <property type="project" value="TreeGrafter"/>
</dbReference>
<dbReference type="EMBL" id="ADVR01000096">
    <property type="protein sequence ID" value="EFO79926.1"/>
    <property type="molecule type" value="Genomic_DNA"/>
</dbReference>
<dbReference type="Gene3D" id="1.10.287.130">
    <property type="match status" value="1"/>
</dbReference>
<dbReference type="SUPFAM" id="SSF52172">
    <property type="entry name" value="CheY-like"/>
    <property type="match status" value="1"/>
</dbReference>
<protein>
    <recommendedName>
        <fullName evidence="3">histidine kinase</fullName>
        <ecNumber evidence="3">2.7.13.3</ecNumber>
    </recommendedName>
</protein>
<evidence type="ECO:0000313" key="16">
    <source>
        <dbReference type="EMBL" id="EFO79926.1"/>
    </source>
</evidence>
<dbReference type="GO" id="GO:0000155">
    <property type="term" value="F:phosphorelay sensor kinase activity"/>
    <property type="evidence" value="ECO:0007669"/>
    <property type="project" value="InterPro"/>
</dbReference>
<dbReference type="Gene3D" id="3.30.565.10">
    <property type="entry name" value="Histidine kinase-like ATPase, C-terminal domain"/>
    <property type="match status" value="1"/>
</dbReference>
<evidence type="ECO:0000256" key="9">
    <source>
        <dbReference type="ARBA" id="ARBA00022840"/>
    </source>
</evidence>